<evidence type="ECO:0000256" key="7">
    <source>
        <dbReference type="ARBA" id="ARBA00023273"/>
    </source>
</evidence>
<dbReference type="EMBL" id="CAXITT010000158">
    <property type="protein sequence ID" value="CAL1533994.1"/>
    <property type="molecule type" value="Genomic_DNA"/>
</dbReference>
<name>A0AAV2HN48_LYMST</name>
<evidence type="ECO:0000313" key="8">
    <source>
        <dbReference type="EMBL" id="CAL1533994.1"/>
    </source>
</evidence>
<comment type="similarity">
    <text evidence="3">Belongs to the CFAP300 family.</text>
</comment>
<keyword evidence="9" id="KW-1185">Reference proteome</keyword>
<dbReference type="PANTHER" id="PTHR31078">
    <property type="entry name" value="CILIA- AND FLAGELLA-ASSOCIATED PROTEIN 300"/>
    <property type="match status" value="1"/>
</dbReference>
<dbReference type="Pfam" id="PF14926">
    <property type="entry name" value="CFAP300"/>
    <property type="match status" value="1"/>
</dbReference>
<evidence type="ECO:0000256" key="4">
    <source>
        <dbReference type="ARBA" id="ARBA00022174"/>
    </source>
</evidence>
<keyword evidence="5" id="KW-0963">Cytoplasm</keyword>
<dbReference type="Proteomes" id="UP001497497">
    <property type="component" value="Unassembled WGS sequence"/>
</dbReference>
<gene>
    <name evidence="8" type="ORF">GSLYS_00007954001</name>
</gene>
<keyword evidence="7" id="KW-0966">Cell projection</keyword>
<evidence type="ECO:0000256" key="6">
    <source>
        <dbReference type="ARBA" id="ARBA00023212"/>
    </source>
</evidence>
<accession>A0AAV2HN48</accession>
<evidence type="ECO:0000256" key="5">
    <source>
        <dbReference type="ARBA" id="ARBA00022490"/>
    </source>
</evidence>
<evidence type="ECO:0000313" key="9">
    <source>
        <dbReference type="Proteomes" id="UP001497497"/>
    </source>
</evidence>
<protein>
    <recommendedName>
        <fullName evidence="4">Cilia- and flagella-associated protein 300</fullName>
    </recommendedName>
</protein>
<comment type="function">
    <text evidence="1">Cilium- and flagellum-specific protein that plays a role in axonemal structure organization and motility. May play a role in outer and inner dynein arm assembly.</text>
</comment>
<evidence type="ECO:0000256" key="2">
    <source>
        <dbReference type="ARBA" id="ARBA00004430"/>
    </source>
</evidence>
<reference evidence="8 9" key="1">
    <citation type="submission" date="2024-04" db="EMBL/GenBank/DDBJ databases">
        <authorList>
            <consortium name="Genoscope - CEA"/>
            <person name="William W."/>
        </authorList>
    </citation>
    <scope>NUCLEOTIDE SEQUENCE [LARGE SCALE GENOMIC DNA]</scope>
</reference>
<comment type="caution">
    <text evidence="8">The sequence shown here is derived from an EMBL/GenBank/DDBJ whole genome shotgun (WGS) entry which is preliminary data.</text>
</comment>
<dbReference type="InterPro" id="IPR029416">
    <property type="entry name" value="CFAP300"/>
</dbReference>
<dbReference type="AlphaFoldDB" id="A0AAV2HN48"/>
<sequence>MADTVAKFSFLPLVKNFSSLEGKENQEYFLKWSMRNRMKIKMFTFDQYFQSYEINKFALDFFRDPNVISNVQVMTDSGTNTTLGSKPSRVEVKVVPCTVLSMSFFDKLMDGEIARESGEIKKCYDEFQEDFTISDNLRQLLLNEDSDVYCEFNEKEREEFLFVLFSHLCLGGRLCQYEDNLQPYLDITKSVYKDLISVQKNPDTKELSIISHVFKVYCYDDQDSMYFPSKKKHLQDFAYLIVDPLKRTVVCLSHTFGSCF</sequence>
<evidence type="ECO:0000256" key="1">
    <source>
        <dbReference type="ARBA" id="ARBA00002404"/>
    </source>
</evidence>
<evidence type="ECO:0000256" key="3">
    <source>
        <dbReference type="ARBA" id="ARBA00009205"/>
    </source>
</evidence>
<dbReference type="PANTHER" id="PTHR31078:SF1">
    <property type="entry name" value="CILIA- AND FLAGELLA-ASSOCIATED PROTEIN 300"/>
    <property type="match status" value="1"/>
</dbReference>
<keyword evidence="6" id="KW-0206">Cytoskeleton</keyword>
<proteinExistence type="inferred from homology"/>
<organism evidence="8 9">
    <name type="scientific">Lymnaea stagnalis</name>
    <name type="common">Great pond snail</name>
    <name type="synonym">Helix stagnalis</name>
    <dbReference type="NCBI Taxonomy" id="6523"/>
    <lineage>
        <taxon>Eukaryota</taxon>
        <taxon>Metazoa</taxon>
        <taxon>Spiralia</taxon>
        <taxon>Lophotrochozoa</taxon>
        <taxon>Mollusca</taxon>
        <taxon>Gastropoda</taxon>
        <taxon>Heterobranchia</taxon>
        <taxon>Euthyneura</taxon>
        <taxon>Panpulmonata</taxon>
        <taxon>Hygrophila</taxon>
        <taxon>Lymnaeoidea</taxon>
        <taxon>Lymnaeidae</taxon>
        <taxon>Lymnaea</taxon>
    </lineage>
</organism>
<comment type="subcellular location">
    <subcellularLocation>
        <location evidence="2">Cytoplasm</location>
        <location evidence="2">Cytoskeleton</location>
        <location evidence="2">Cilium axoneme</location>
    </subcellularLocation>
</comment>
<dbReference type="GO" id="GO:0005930">
    <property type="term" value="C:axoneme"/>
    <property type="evidence" value="ECO:0007669"/>
    <property type="project" value="UniProtKB-SubCell"/>
</dbReference>